<evidence type="ECO:0000313" key="2">
    <source>
        <dbReference type="Proteomes" id="UP001187192"/>
    </source>
</evidence>
<dbReference type="EMBL" id="BTGU01000004">
    <property type="protein sequence ID" value="GMN33784.1"/>
    <property type="molecule type" value="Genomic_DNA"/>
</dbReference>
<name>A0AA87ZI93_FICCA</name>
<accession>A0AA87ZI93</accession>
<organism evidence="1 2">
    <name type="scientific">Ficus carica</name>
    <name type="common">Common fig</name>
    <dbReference type="NCBI Taxonomy" id="3494"/>
    <lineage>
        <taxon>Eukaryota</taxon>
        <taxon>Viridiplantae</taxon>
        <taxon>Streptophyta</taxon>
        <taxon>Embryophyta</taxon>
        <taxon>Tracheophyta</taxon>
        <taxon>Spermatophyta</taxon>
        <taxon>Magnoliopsida</taxon>
        <taxon>eudicotyledons</taxon>
        <taxon>Gunneridae</taxon>
        <taxon>Pentapetalae</taxon>
        <taxon>rosids</taxon>
        <taxon>fabids</taxon>
        <taxon>Rosales</taxon>
        <taxon>Moraceae</taxon>
        <taxon>Ficeae</taxon>
        <taxon>Ficus</taxon>
    </lineage>
</organism>
<comment type="caution">
    <text evidence="1">The sequence shown here is derived from an EMBL/GenBank/DDBJ whole genome shotgun (WGS) entry which is preliminary data.</text>
</comment>
<evidence type="ECO:0000313" key="1">
    <source>
        <dbReference type="EMBL" id="GMN33784.1"/>
    </source>
</evidence>
<keyword evidence="2" id="KW-1185">Reference proteome</keyword>
<protein>
    <submittedName>
        <fullName evidence="1">Uncharacterized protein</fullName>
    </submittedName>
</protein>
<gene>
    <name evidence="1" type="ORF">TIFTF001_004340</name>
</gene>
<reference evidence="1" key="1">
    <citation type="submission" date="2023-07" db="EMBL/GenBank/DDBJ databases">
        <title>draft genome sequence of fig (Ficus carica).</title>
        <authorList>
            <person name="Takahashi T."/>
            <person name="Nishimura K."/>
        </authorList>
    </citation>
    <scope>NUCLEOTIDE SEQUENCE</scope>
</reference>
<dbReference type="Proteomes" id="UP001187192">
    <property type="component" value="Unassembled WGS sequence"/>
</dbReference>
<proteinExistence type="predicted"/>
<sequence length="101" mass="11519">MPRTEIFPLIDKRAPPLNRLLKVKLLLASTEKVYFAPPRAQLERTFRLRLAEKWDAREFSASRGRRINKLLVELTAPANPGALVRCGGHARKTELMAIERA</sequence>
<dbReference type="AlphaFoldDB" id="A0AA87ZI93"/>